<keyword evidence="6" id="KW-0547">Nucleotide-binding</keyword>
<comment type="similarity">
    <text evidence="3">In the N-terminal section; belongs to the AAA ATPase family.</text>
</comment>
<keyword evidence="4" id="KW-0645">Protease</keyword>
<dbReference type="InterPro" id="IPR037219">
    <property type="entry name" value="Peptidase_M41-like"/>
</dbReference>
<dbReference type="Gene3D" id="1.20.58.760">
    <property type="entry name" value="Peptidase M41"/>
    <property type="match status" value="1"/>
</dbReference>
<dbReference type="InterPro" id="IPR003959">
    <property type="entry name" value="ATPase_AAA_core"/>
</dbReference>
<evidence type="ECO:0000313" key="12">
    <source>
        <dbReference type="EMBL" id="KAF5836876.1"/>
    </source>
</evidence>
<dbReference type="Pfam" id="PF17862">
    <property type="entry name" value="AAA_lid_3"/>
    <property type="match status" value="1"/>
</dbReference>
<gene>
    <name evidence="12" type="ORF">DUNSADRAFT_5268</name>
</gene>
<dbReference type="Gene3D" id="1.10.8.60">
    <property type="match status" value="1"/>
</dbReference>
<dbReference type="SMART" id="SM00382">
    <property type="entry name" value="AAA"/>
    <property type="match status" value="1"/>
</dbReference>
<dbReference type="EMBL" id="MU069638">
    <property type="protein sequence ID" value="KAF5836876.1"/>
    <property type="molecule type" value="Genomic_DNA"/>
</dbReference>
<comment type="similarity">
    <text evidence="2">In the C-terminal section; belongs to the peptidase M41 family.</text>
</comment>
<accession>A0ABZ3L628</accession>
<dbReference type="InterPro" id="IPR027417">
    <property type="entry name" value="P-loop_NTPase"/>
</dbReference>
<evidence type="ECO:0000256" key="8">
    <source>
        <dbReference type="ARBA" id="ARBA00022833"/>
    </source>
</evidence>
<dbReference type="SUPFAM" id="SSF52540">
    <property type="entry name" value="P-loop containing nucleoside triphosphate hydrolases"/>
    <property type="match status" value="1"/>
</dbReference>
<keyword evidence="10" id="KW-0482">Metalloprotease</keyword>
<comment type="cofactor">
    <cofactor evidence="1">
        <name>Zn(2+)</name>
        <dbReference type="ChEBI" id="CHEBI:29105"/>
    </cofactor>
</comment>
<comment type="caution">
    <text evidence="12">The sequence shown here is derived from an EMBL/GenBank/DDBJ whole genome shotgun (WGS) entry which is preliminary data.</text>
</comment>
<dbReference type="InterPro" id="IPR041569">
    <property type="entry name" value="AAA_lid_3"/>
</dbReference>
<evidence type="ECO:0000256" key="5">
    <source>
        <dbReference type="ARBA" id="ARBA00022723"/>
    </source>
</evidence>
<evidence type="ECO:0000256" key="1">
    <source>
        <dbReference type="ARBA" id="ARBA00001947"/>
    </source>
</evidence>
<dbReference type="SUPFAM" id="SSF140990">
    <property type="entry name" value="FtsH protease domain-like"/>
    <property type="match status" value="1"/>
</dbReference>
<evidence type="ECO:0000256" key="6">
    <source>
        <dbReference type="ARBA" id="ARBA00022741"/>
    </source>
</evidence>
<evidence type="ECO:0000256" key="9">
    <source>
        <dbReference type="ARBA" id="ARBA00022840"/>
    </source>
</evidence>
<protein>
    <submittedName>
        <fullName evidence="12">P-loop containing nucleoside triphosphate hydrolase protein</fullName>
    </submittedName>
</protein>
<dbReference type="Proteomes" id="UP000815325">
    <property type="component" value="Unassembled WGS sequence"/>
</dbReference>
<dbReference type="Pfam" id="PF01434">
    <property type="entry name" value="Peptidase_M41"/>
    <property type="match status" value="1"/>
</dbReference>
<dbReference type="InterPro" id="IPR003593">
    <property type="entry name" value="AAA+_ATPase"/>
</dbReference>
<keyword evidence="13" id="KW-1185">Reference proteome</keyword>
<dbReference type="InterPro" id="IPR000642">
    <property type="entry name" value="Peptidase_M41"/>
</dbReference>
<keyword evidence="9" id="KW-0067">ATP-binding</keyword>
<reference evidence="12" key="1">
    <citation type="submission" date="2017-08" db="EMBL/GenBank/DDBJ databases">
        <authorList>
            <person name="Polle J.E."/>
            <person name="Barry K."/>
            <person name="Cushman J."/>
            <person name="Schmutz J."/>
            <person name="Tran D."/>
            <person name="Hathwaick L.T."/>
            <person name="Yim W.C."/>
            <person name="Jenkins J."/>
            <person name="Mckie-Krisberg Z.M."/>
            <person name="Prochnik S."/>
            <person name="Lindquist E."/>
            <person name="Dockter R.B."/>
            <person name="Adam C."/>
            <person name="Molina H."/>
            <person name="Bunkerborg J."/>
            <person name="Jin E."/>
            <person name="Buchheim M."/>
            <person name="Magnuson J."/>
        </authorList>
    </citation>
    <scope>NUCLEOTIDE SEQUENCE</scope>
    <source>
        <strain evidence="12">CCAP 19/18</strain>
    </source>
</reference>
<evidence type="ECO:0000256" key="10">
    <source>
        <dbReference type="ARBA" id="ARBA00023049"/>
    </source>
</evidence>
<evidence type="ECO:0000259" key="11">
    <source>
        <dbReference type="SMART" id="SM00382"/>
    </source>
</evidence>
<keyword evidence="7 12" id="KW-0378">Hydrolase</keyword>
<evidence type="ECO:0000256" key="4">
    <source>
        <dbReference type="ARBA" id="ARBA00022670"/>
    </source>
</evidence>
<dbReference type="InterPro" id="IPR050928">
    <property type="entry name" value="ATP-dep_Zn_Metalloprotease"/>
</dbReference>
<sequence>MGCACRSLTLAECRWPHPQPCAVLCCAGALLVGPPGTGKTLLARAAAGEASVPFLGMNGSEFCEMFAGVGSSKVRDLFQQARSQAPCMVFIDEIDAIGRARGKRAIGADADRESTLNQLLVEMDGFASSDNVVVIGSTNRADILDKALLRPGRFSRQINVDAPDVKGREHIFRVYLSKLKLAKDMDYYTGRLAALTPGMTGADISNVCNEAALCAGRLGKENIDLPQFEAAIDRVIGGLEKKHKVISKEERRVVATHESGHAVVSWFLEFAEPLLKVSIVPRGSSTLGFAQYLPNENLLMNKEQLLDNMRGALGGRAAEHVILGKISTGAVNDLERVTQMAYAQVAVYGGCAGSHVAGTGYCFGGFRSQLVHVGGV</sequence>
<keyword evidence="5" id="KW-0479">Metal-binding</keyword>
<dbReference type="PANTHER" id="PTHR43655:SF2">
    <property type="entry name" value="AFG3 LIKE MATRIX AAA PEPTIDASE SUBUNIT 2, ISOFORM A"/>
    <property type="match status" value="1"/>
</dbReference>
<evidence type="ECO:0000313" key="13">
    <source>
        <dbReference type="Proteomes" id="UP000815325"/>
    </source>
</evidence>
<dbReference type="Gene3D" id="3.40.50.300">
    <property type="entry name" value="P-loop containing nucleotide triphosphate hydrolases"/>
    <property type="match status" value="1"/>
</dbReference>
<proteinExistence type="inferred from homology"/>
<evidence type="ECO:0000256" key="2">
    <source>
        <dbReference type="ARBA" id="ARBA00010044"/>
    </source>
</evidence>
<organism evidence="12 13">
    <name type="scientific">Dunaliella salina</name>
    <name type="common">Green alga</name>
    <name type="synonym">Protococcus salinus</name>
    <dbReference type="NCBI Taxonomy" id="3046"/>
    <lineage>
        <taxon>Eukaryota</taxon>
        <taxon>Viridiplantae</taxon>
        <taxon>Chlorophyta</taxon>
        <taxon>core chlorophytes</taxon>
        <taxon>Chlorophyceae</taxon>
        <taxon>CS clade</taxon>
        <taxon>Chlamydomonadales</taxon>
        <taxon>Dunaliellaceae</taxon>
        <taxon>Dunaliella</taxon>
    </lineage>
</organism>
<dbReference type="PANTHER" id="PTHR43655">
    <property type="entry name" value="ATP-DEPENDENT PROTEASE"/>
    <property type="match status" value="1"/>
</dbReference>
<dbReference type="Pfam" id="PF00004">
    <property type="entry name" value="AAA"/>
    <property type="match status" value="1"/>
</dbReference>
<name>A0ABZ3L628_DUNSA</name>
<evidence type="ECO:0000256" key="3">
    <source>
        <dbReference type="ARBA" id="ARBA00010550"/>
    </source>
</evidence>
<dbReference type="GO" id="GO:0016787">
    <property type="term" value="F:hydrolase activity"/>
    <property type="evidence" value="ECO:0007669"/>
    <property type="project" value="UniProtKB-KW"/>
</dbReference>
<evidence type="ECO:0000256" key="7">
    <source>
        <dbReference type="ARBA" id="ARBA00022801"/>
    </source>
</evidence>
<keyword evidence="8" id="KW-0862">Zinc</keyword>
<feature type="domain" description="AAA+ ATPase" evidence="11">
    <location>
        <begin position="25"/>
        <end position="164"/>
    </location>
</feature>